<dbReference type="Proteomes" id="UP001595792">
    <property type="component" value="Unassembled WGS sequence"/>
</dbReference>
<keyword evidence="1" id="KW-1133">Transmembrane helix</keyword>
<evidence type="ECO:0000313" key="3">
    <source>
        <dbReference type="Proteomes" id="UP001595792"/>
    </source>
</evidence>
<organism evidence="2 3">
    <name type="scientific">Pedobacter jamesrossensis</name>
    <dbReference type="NCBI Taxonomy" id="1908238"/>
    <lineage>
        <taxon>Bacteria</taxon>
        <taxon>Pseudomonadati</taxon>
        <taxon>Bacteroidota</taxon>
        <taxon>Sphingobacteriia</taxon>
        <taxon>Sphingobacteriales</taxon>
        <taxon>Sphingobacteriaceae</taxon>
        <taxon>Pedobacter</taxon>
    </lineage>
</organism>
<gene>
    <name evidence="2" type="ORF">ACFOUY_20355</name>
</gene>
<protein>
    <recommendedName>
        <fullName evidence="4">DUF4345 domain-containing protein</fullName>
    </recommendedName>
</protein>
<evidence type="ECO:0008006" key="4">
    <source>
        <dbReference type="Google" id="ProtNLM"/>
    </source>
</evidence>
<name>A0ABV8NUI5_9SPHI</name>
<feature type="transmembrane region" description="Helical" evidence="1">
    <location>
        <begin position="97"/>
        <end position="115"/>
    </location>
</feature>
<sequence>MNLFLKISGVILLITGFILAIKPDLLGRFSGPIDPYQMIEKRVKWGIIVGLGLFLIFNNNCTSWGLITTAFLATLTVGVIMVRVMAFVWGGFFIKQLWWLLIEFLALILFGFLYWKQKQ</sequence>
<feature type="transmembrane region" description="Helical" evidence="1">
    <location>
        <begin position="64"/>
        <end position="85"/>
    </location>
</feature>
<feature type="transmembrane region" description="Helical" evidence="1">
    <location>
        <begin position="6"/>
        <end position="21"/>
    </location>
</feature>
<comment type="caution">
    <text evidence="2">The sequence shown here is derived from an EMBL/GenBank/DDBJ whole genome shotgun (WGS) entry which is preliminary data.</text>
</comment>
<evidence type="ECO:0000313" key="2">
    <source>
        <dbReference type="EMBL" id="MFC4199072.1"/>
    </source>
</evidence>
<dbReference type="EMBL" id="JBHSBY010000145">
    <property type="protein sequence ID" value="MFC4199072.1"/>
    <property type="molecule type" value="Genomic_DNA"/>
</dbReference>
<proteinExistence type="predicted"/>
<keyword evidence="3" id="KW-1185">Reference proteome</keyword>
<keyword evidence="1" id="KW-0812">Transmembrane</keyword>
<feature type="transmembrane region" description="Helical" evidence="1">
    <location>
        <begin position="42"/>
        <end position="58"/>
    </location>
</feature>
<accession>A0ABV8NUI5</accession>
<evidence type="ECO:0000256" key="1">
    <source>
        <dbReference type="SAM" id="Phobius"/>
    </source>
</evidence>
<dbReference type="RefSeq" id="WP_378963127.1">
    <property type="nucleotide sequence ID" value="NZ_JBHRXC010000016.1"/>
</dbReference>
<keyword evidence="1" id="KW-0472">Membrane</keyword>
<reference evidence="3" key="1">
    <citation type="journal article" date="2019" name="Int. J. Syst. Evol. Microbiol.">
        <title>The Global Catalogue of Microorganisms (GCM) 10K type strain sequencing project: providing services to taxonomists for standard genome sequencing and annotation.</title>
        <authorList>
            <consortium name="The Broad Institute Genomics Platform"/>
            <consortium name="The Broad Institute Genome Sequencing Center for Infectious Disease"/>
            <person name="Wu L."/>
            <person name="Ma J."/>
        </authorList>
    </citation>
    <scope>NUCLEOTIDE SEQUENCE [LARGE SCALE GENOMIC DNA]</scope>
    <source>
        <strain evidence="3">CCM 8689</strain>
    </source>
</reference>